<dbReference type="Pfam" id="PF13180">
    <property type="entry name" value="PDZ_2"/>
    <property type="match status" value="1"/>
</dbReference>
<dbReference type="InterPro" id="IPR036034">
    <property type="entry name" value="PDZ_sf"/>
</dbReference>
<accession>A0A540VAV2</accession>
<proteinExistence type="inferred from homology"/>
<dbReference type="InterPro" id="IPR001478">
    <property type="entry name" value="PDZ"/>
</dbReference>
<dbReference type="Pfam" id="PF13365">
    <property type="entry name" value="Trypsin_2"/>
    <property type="match status" value="1"/>
</dbReference>
<gene>
    <name evidence="5" type="ORF">FKZ61_19345</name>
</gene>
<evidence type="ECO:0000256" key="2">
    <source>
        <dbReference type="ARBA" id="ARBA00022670"/>
    </source>
</evidence>
<sequence length="304" mass="31526">MSSLLQQLSDAMADLVADVGPSVARVEARRRLPASGIVWSAEGIIVTAHHVVEREEGIRVGLADGATVEATLVGRDPGTDLAVLRVASTGLEPAGVPPARWVEQPDDLRVGHLVLALGRPGQQVQATLGVVSGVGGPWRTAAGGQVDHFLQTDVVMYPGFSGGPLVAADGRLAGLNSSALARGVSLALPWPTVQRTVESLLAHGRVRRGYLGVGIQPVRLAASLQQALGQESGLMILSVEAGGPADQAGLVQGDILVRLDGQPLGRIEELQALLVGDQVGREVQVELVRGGQVVSRPLTIGQHP</sequence>
<dbReference type="PANTHER" id="PTHR43343">
    <property type="entry name" value="PEPTIDASE S12"/>
    <property type="match status" value="1"/>
</dbReference>
<evidence type="ECO:0000313" key="5">
    <source>
        <dbReference type="EMBL" id="TQE93888.1"/>
    </source>
</evidence>
<dbReference type="InterPro" id="IPR051201">
    <property type="entry name" value="Chloro_Bact_Ser_Proteases"/>
</dbReference>
<keyword evidence="3" id="KW-0378">Hydrolase</keyword>
<dbReference type="SUPFAM" id="SSF50494">
    <property type="entry name" value="Trypsin-like serine proteases"/>
    <property type="match status" value="1"/>
</dbReference>
<evidence type="ECO:0000256" key="3">
    <source>
        <dbReference type="ARBA" id="ARBA00022801"/>
    </source>
</evidence>
<dbReference type="AlphaFoldDB" id="A0A540VAV2"/>
<dbReference type="PROSITE" id="PS50106">
    <property type="entry name" value="PDZ"/>
    <property type="match status" value="1"/>
</dbReference>
<dbReference type="RefSeq" id="WP_141611810.1">
    <property type="nucleotide sequence ID" value="NZ_VIGC02000031.1"/>
</dbReference>
<dbReference type="PANTHER" id="PTHR43343:SF3">
    <property type="entry name" value="PROTEASE DO-LIKE 8, CHLOROPLASTIC"/>
    <property type="match status" value="1"/>
</dbReference>
<evidence type="ECO:0000313" key="6">
    <source>
        <dbReference type="Proteomes" id="UP000317371"/>
    </source>
</evidence>
<name>A0A540VAV2_9CHLR</name>
<dbReference type="PRINTS" id="PR00834">
    <property type="entry name" value="PROTEASES2C"/>
</dbReference>
<dbReference type="GO" id="GO:0006508">
    <property type="term" value="P:proteolysis"/>
    <property type="evidence" value="ECO:0007669"/>
    <property type="project" value="UniProtKB-KW"/>
</dbReference>
<dbReference type="Gene3D" id="2.30.42.10">
    <property type="match status" value="1"/>
</dbReference>
<protein>
    <submittedName>
        <fullName evidence="5">PDZ domain-containing protein</fullName>
    </submittedName>
</protein>
<evidence type="ECO:0000256" key="1">
    <source>
        <dbReference type="ARBA" id="ARBA00010541"/>
    </source>
</evidence>
<dbReference type="InterPro" id="IPR001940">
    <property type="entry name" value="Peptidase_S1C"/>
</dbReference>
<comment type="caution">
    <text evidence="5">The sequence shown here is derived from an EMBL/GenBank/DDBJ whole genome shotgun (WGS) entry which is preliminary data.</text>
</comment>
<evidence type="ECO:0000259" key="4">
    <source>
        <dbReference type="PROSITE" id="PS50106"/>
    </source>
</evidence>
<dbReference type="EMBL" id="VIGC01000031">
    <property type="protein sequence ID" value="TQE93888.1"/>
    <property type="molecule type" value="Genomic_DNA"/>
</dbReference>
<dbReference type="Gene3D" id="2.40.10.10">
    <property type="entry name" value="Trypsin-like serine proteases"/>
    <property type="match status" value="2"/>
</dbReference>
<dbReference type="Proteomes" id="UP000317371">
    <property type="component" value="Unassembled WGS sequence"/>
</dbReference>
<keyword evidence="6" id="KW-1185">Reference proteome</keyword>
<dbReference type="SMART" id="SM00228">
    <property type="entry name" value="PDZ"/>
    <property type="match status" value="1"/>
</dbReference>
<dbReference type="InterPro" id="IPR043504">
    <property type="entry name" value="Peptidase_S1_PA_chymotrypsin"/>
</dbReference>
<dbReference type="InterPro" id="IPR009003">
    <property type="entry name" value="Peptidase_S1_PA"/>
</dbReference>
<comment type="similarity">
    <text evidence="1">Belongs to the peptidase S1C family.</text>
</comment>
<reference evidence="5 6" key="1">
    <citation type="submission" date="2019-06" db="EMBL/GenBank/DDBJ databases">
        <title>Genome sequence of Litorilinea aerophila BAA-2444.</title>
        <authorList>
            <person name="Maclea K.S."/>
            <person name="Maurais E.G."/>
            <person name="Iannazzi L.C."/>
        </authorList>
    </citation>
    <scope>NUCLEOTIDE SEQUENCE [LARGE SCALE GENOMIC DNA]</scope>
    <source>
        <strain evidence="5 6">ATCC BAA-2444</strain>
    </source>
</reference>
<feature type="domain" description="PDZ" evidence="4">
    <location>
        <begin position="200"/>
        <end position="291"/>
    </location>
</feature>
<dbReference type="SUPFAM" id="SSF50156">
    <property type="entry name" value="PDZ domain-like"/>
    <property type="match status" value="1"/>
</dbReference>
<dbReference type="InParanoid" id="A0A540VAV2"/>
<dbReference type="GO" id="GO:0004252">
    <property type="term" value="F:serine-type endopeptidase activity"/>
    <property type="evidence" value="ECO:0007669"/>
    <property type="project" value="InterPro"/>
</dbReference>
<organism evidence="5 6">
    <name type="scientific">Litorilinea aerophila</name>
    <dbReference type="NCBI Taxonomy" id="1204385"/>
    <lineage>
        <taxon>Bacteria</taxon>
        <taxon>Bacillati</taxon>
        <taxon>Chloroflexota</taxon>
        <taxon>Caldilineae</taxon>
        <taxon>Caldilineales</taxon>
        <taxon>Caldilineaceae</taxon>
        <taxon>Litorilinea</taxon>
    </lineage>
</organism>
<keyword evidence="2" id="KW-0645">Protease</keyword>
<dbReference type="OrthoDB" id="9792183at2"/>